<dbReference type="InterPro" id="IPR029058">
    <property type="entry name" value="AB_hydrolase_fold"/>
</dbReference>
<keyword evidence="3" id="KW-0964">Secreted</keyword>
<dbReference type="PANTHER" id="PTHR11610">
    <property type="entry name" value="LIPASE"/>
    <property type="match status" value="1"/>
</dbReference>
<dbReference type="InterPro" id="IPR013818">
    <property type="entry name" value="Lipase"/>
</dbReference>
<sequence>MLRSKSILLVVVLAVVVLCNSFVTSVRVFDRLKSRVDLRVVRRNHLRALRELAVNGFTPTFRLQDTVDGNELFQLGGTNNATSTNQIHSETAEQASEDFAQMEISESDLAEAAVGQERTPIISSIFEQHVIFRFYHGNNLTKTTTLRNTPLLSNTECSVSSKFAIIVHGWHENCYETFWVKDLQRNLDTYRGGCVICMDYSTFSSNGYPYLFRRFDEISSVLLKFVRILQYEGVQFDKLFMFGFSFGGQLVLDVGNQVGFNAIEAIDTCDMAGVGFDQDRFFKGIHFRNAAKNVQCIHTSIDKGTKLMNKCHQDWRMGQCGFRQPASGKPPLGSHGLCPVFYNLAFETNFFAESRPLDCIMLRDPVAEYPSGFKMGYIEHRKDQVRGELYAQTSEAFPYAIPRNP</sequence>
<feature type="domain" description="Lipase" evidence="5">
    <location>
        <begin position="146"/>
        <end position="303"/>
    </location>
</feature>
<protein>
    <recommendedName>
        <fullName evidence="5">Lipase domain-containing protein</fullName>
    </recommendedName>
</protein>
<dbReference type="SUPFAM" id="SSF53474">
    <property type="entry name" value="alpha/beta-Hydrolases"/>
    <property type="match status" value="1"/>
</dbReference>
<comment type="similarity">
    <text evidence="2 4">Belongs to the AB hydrolase superfamily. Lipase family.</text>
</comment>
<dbReference type="EnsemblMetazoa" id="AALFPA23_019263.R28332">
    <property type="protein sequence ID" value="AALFPA23_019263.P28332"/>
    <property type="gene ID" value="AALFPA23_019263"/>
</dbReference>
<reference evidence="7" key="1">
    <citation type="journal article" date="2015" name="Proc. Natl. Acad. Sci. U.S.A.">
        <title>Genome sequence of the Asian Tiger mosquito, Aedes albopictus, reveals insights into its biology, genetics, and evolution.</title>
        <authorList>
            <person name="Chen X.G."/>
            <person name="Jiang X."/>
            <person name="Gu J."/>
            <person name="Xu M."/>
            <person name="Wu Y."/>
            <person name="Deng Y."/>
            <person name="Zhang C."/>
            <person name="Bonizzoni M."/>
            <person name="Dermauw W."/>
            <person name="Vontas J."/>
            <person name="Armbruster P."/>
            <person name="Huang X."/>
            <person name="Yang Y."/>
            <person name="Zhang H."/>
            <person name="He W."/>
            <person name="Peng H."/>
            <person name="Liu Y."/>
            <person name="Wu K."/>
            <person name="Chen J."/>
            <person name="Lirakis M."/>
            <person name="Topalis P."/>
            <person name="Van Leeuwen T."/>
            <person name="Hall A.B."/>
            <person name="Jiang X."/>
            <person name="Thorpe C."/>
            <person name="Mueller R.L."/>
            <person name="Sun C."/>
            <person name="Waterhouse R.M."/>
            <person name="Yan G."/>
            <person name="Tu Z.J."/>
            <person name="Fang X."/>
            <person name="James A.A."/>
        </authorList>
    </citation>
    <scope>NUCLEOTIDE SEQUENCE [LARGE SCALE GENOMIC DNA]</scope>
    <source>
        <strain evidence="7">Foshan</strain>
    </source>
</reference>
<evidence type="ECO:0000256" key="3">
    <source>
        <dbReference type="ARBA" id="ARBA00022525"/>
    </source>
</evidence>
<evidence type="ECO:0000256" key="1">
    <source>
        <dbReference type="ARBA" id="ARBA00004613"/>
    </source>
</evidence>
<name>A0ABM1ZK63_AEDAL</name>
<keyword evidence="7" id="KW-1185">Reference proteome</keyword>
<dbReference type="GeneID" id="109422256"/>
<evidence type="ECO:0000256" key="2">
    <source>
        <dbReference type="ARBA" id="ARBA00010701"/>
    </source>
</evidence>
<dbReference type="InterPro" id="IPR000734">
    <property type="entry name" value="TAG_lipase"/>
</dbReference>
<dbReference type="PANTHER" id="PTHR11610:SF104">
    <property type="entry name" value="AGAP010328-PA"/>
    <property type="match status" value="1"/>
</dbReference>
<comment type="subcellular location">
    <subcellularLocation>
        <location evidence="1">Secreted</location>
    </subcellularLocation>
</comment>
<evidence type="ECO:0000259" key="5">
    <source>
        <dbReference type="Pfam" id="PF00151"/>
    </source>
</evidence>
<organism evidence="6 7">
    <name type="scientific">Aedes albopictus</name>
    <name type="common">Asian tiger mosquito</name>
    <name type="synonym">Stegomyia albopicta</name>
    <dbReference type="NCBI Taxonomy" id="7160"/>
    <lineage>
        <taxon>Eukaryota</taxon>
        <taxon>Metazoa</taxon>
        <taxon>Ecdysozoa</taxon>
        <taxon>Arthropoda</taxon>
        <taxon>Hexapoda</taxon>
        <taxon>Insecta</taxon>
        <taxon>Pterygota</taxon>
        <taxon>Neoptera</taxon>
        <taxon>Endopterygota</taxon>
        <taxon>Diptera</taxon>
        <taxon>Nematocera</taxon>
        <taxon>Culicoidea</taxon>
        <taxon>Culicidae</taxon>
        <taxon>Culicinae</taxon>
        <taxon>Aedini</taxon>
        <taxon>Aedes</taxon>
        <taxon>Stegomyia</taxon>
    </lineage>
</organism>
<dbReference type="Pfam" id="PF00151">
    <property type="entry name" value="Lipase"/>
    <property type="match status" value="1"/>
</dbReference>
<evidence type="ECO:0000313" key="7">
    <source>
        <dbReference type="Proteomes" id="UP000069940"/>
    </source>
</evidence>
<dbReference type="Proteomes" id="UP000069940">
    <property type="component" value="Unassembled WGS sequence"/>
</dbReference>
<evidence type="ECO:0000256" key="4">
    <source>
        <dbReference type="RuleBase" id="RU004262"/>
    </source>
</evidence>
<accession>A0ABM1ZK63</accession>
<proteinExistence type="inferred from homology"/>
<dbReference type="Gene3D" id="3.40.50.1820">
    <property type="entry name" value="alpha/beta hydrolase"/>
    <property type="match status" value="1"/>
</dbReference>
<dbReference type="RefSeq" id="XP_019552412.3">
    <property type="nucleotide sequence ID" value="XM_019696867.3"/>
</dbReference>
<evidence type="ECO:0000313" key="6">
    <source>
        <dbReference type="EnsemblMetazoa" id="AALFPA23_019263.P28332"/>
    </source>
</evidence>
<reference evidence="6" key="2">
    <citation type="submission" date="2025-05" db="UniProtKB">
        <authorList>
            <consortium name="EnsemblMetazoa"/>
        </authorList>
    </citation>
    <scope>IDENTIFICATION</scope>
    <source>
        <strain evidence="6">Foshan</strain>
    </source>
</reference>